<feature type="binding site" evidence="12">
    <location>
        <begin position="45"/>
        <end position="49"/>
    </location>
    <ligand>
        <name>substrate</name>
    </ligand>
</feature>
<keyword evidence="11 12" id="KW-0119">Carbohydrate metabolism</keyword>
<dbReference type="Proteomes" id="UP000008207">
    <property type="component" value="Chromosome"/>
</dbReference>
<dbReference type="InterPro" id="IPR002173">
    <property type="entry name" value="Carboh/pur_kinase_PfkB_CS"/>
</dbReference>
<dbReference type="HOGENOM" id="CLU_027634_2_1_5"/>
<evidence type="ECO:0000313" key="15">
    <source>
        <dbReference type="Proteomes" id="UP000008207"/>
    </source>
</evidence>
<feature type="binding site" evidence="12">
    <location>
        <position position="291"/>
    </location>
    <ligand>
        <name>K(+)</name>
        <dbReference type="ChEBI" id="CHEBI:29103"/>
    </ligand>
</feature>
<comment type="subcellular location">
    <subcellularLocation>
        <location evidence="12">Cytoplasm</location>
    </subcellularLocation>
</comment>
<keyword evidence="10 12" id="KW-0630">Potassium</keyword>
<evidence type="ECO:0000256" key="6">
    <source>
        <dbReference type="ARBA" id="ARBA00022741"/>
    </source>
</evidence>
<sequence length="312" mass="31562">MTDIGEDPDLFVLGSFVAACSAMVARQPRPGETLEAQAFWLDPGGKGLNLAVGARRLGARVDGLVAVGRDPFGDMAEAALRRAGLPAAMLRRVDAPTGAGIGLVDAAGENCIAVFPGANAHLDSAAVAQAAGRLIRARCVLAQFEIGEAPIAEAFRRARAAGVATLLNPSPFRPVPAALLADTTILVLNATEAAALREDLGLPTGAWEDLVAALLARGPRIVVVTLGERGALAREAGGPLLTQPAFPVAAVDTIGAGDAFTAGLAVALVENRPLAEALRQAAACGACVVARPGVFDALPDRAARDAILAAGA</sequence>
<comment type="cofactor">
    <cofactor evidence="12">
        <name>Mg(2+)</name>
        <dbReference type="ChEBI" id="CHEBI:18420"/>
    </cofactor>
    <text evidence="12">Requires a divalent cation, most likely magnesium in vivo, as an electrophilic catalyst to aid phosphoryl group transfer. It is the chelate of the metal and the nucleotide that is the actual substrate.</text>
</comment>
<evidence type="ECO:0000256" key="1">
    <source>
        <dbReference type="ARBA" id="ARBA00005380"/>
    </source>
</evidence>
<name>B8IU22_METNO</name>
<dbReference type="AlphaFoldDB" id="B8IU22"/>
<dbReference type="RefSeq" id="WP_015932473.1">
    <property type="nucleotide sequence ID" value="NC_011894.1"/>
</dbReference>
<dbReference type="InterPro" id="IPR011877">
    <property type="entry name" value="Ribokinase"/>
</dbReference>
<dbReference type="Gene3D" id="3.40.1190.20">
    <property type="match status" value="1"/>
</dbReference>
<keyword evidence="4 12" id="KW-0808">Transferase</keyword>
<feature type="binding site" evidence="12">
    <location>
        <position position="258"/>
    </location>
    <ligand>
        <name>substrate</name>
    </ligand>
</feature>
<keyword evidence="12" id="KW-0963">Cytoplasm</keyword>
<reference evidence="14 15" key="1">
    <citation type="submission" date="2009-01" db="EMBL/GenBank/DDBJ databases">
        <title>Complete sequence of chromosome of Methylobacterium nodulans ORS 2060.</title>
        <authorList>
            <consortium name="US DOE Joint Genome Institute"/>
            <person name="Lucas S."/>
            <person name="Copeland A."/>
            <person name="Lapidus A."/>
            <person name="Glavina del Rio T."/>
            <person name="Dalin E."/>
            <person name="Tice H."/>
            <person name="Bruce D."/>
            <person name="Goodwin L."/>
            <person name="Pitluck S."/>
            <person name="Sims D."/>
            <person name="Brettin T."/>
            <person name="Detter J.C."/>
            <person name="Han C."/>
            <person name="Larimer F."/>
            <person name="Land M."/>
            <person name="Hauser L."/>
            <person name="Kyrpides N."/>
            <person name="Ivanova N."/>
            <person name="Marx C.J."/>
            <person name="Richardson P."/>
        </authorList>
    </citation>
    <scope>NUCLEOTIDE SEQUENCE [LARGE SCALE GENOMIC DNA]</scope>
    <source>
        <strain evidence="15">LMG 21967 / CNCM I-2342 / ORS 2060</strain>
    </source>
</reference>
<evidence type="ECO:0000313" key="14">
    <source>
        <dbReference type="EMBL" id="ACL60880.1"/>
    </source>
</evidence>
<keyword evidence="5 12" id="KW-0479">Metal-binding</keyword>
<dbReference type="eggNOG" id="COG0524">
    <property type="taxonomic scope" value="Bacteria"/>
</dbReference>
<feature type="active site" description="Proton acceptor" evidence="12">
    <location>
        <position position="258"/>
    </location>
</feature>
<feature type="binding site" evidence="12">
    <location>
        <position position="189"/>
    </location>
    <ligand>
        <name>ATP</name>
        <dbReference type="ChEBI" id="CHEBI:30616"/>
    </ligand>
</feature>
<keyword evidence="9 12" id="KW-0460">Magnesium</keyword>
<dbReference type="UniPathway" id="UPA00916">
    <property type="reaction ID" value="UER00889"/>
</dbReference>
<gene>
    <name evidence="12" type="primary">rbsK</name>
    <name evidence="14" type="ordered locus">Mnod_6055</name>
</gene>
<evidence type="ECO:0000256" key="3">
    <source>
        <dbReference type="ARBA" id="ARBA00016943"/>
    </source>
</evidence>
<feature type="binding site" evidence="12">
    <location>
        <begin position="225"/>
        <end position="230"/>
    </location>
    <ligand>
        <name>ATP</name>
        <dbReference type="ChEBI" id="CHEBI:30616"/>
    </ligand>
</feature>
<dbReference type="SUPFAM" id="SSF53613">
    <property type="entry name" value="Ribokinase-like"/>
    <property type="match status" value="1"/>
</dbReference>
<keyword evidence="15" id="KW-1185">Reference proteome</keyword>
<dbReference type="STRING" id="460265.Mnod_6055"/>
<feature type="binding site" evidence="12">
    <location>
        <position position="254"/>
    </location>
    <ligand>
        <name>K(+)</name>
        <dbReference type="ChEBI" id="CHEBI:29103"/>
    </ligand>
</feature>
<dbReference type="GO" id="GO:0019303">
    <property type="term" value="P:D-ribose catabolic process"/>
    <property type="evidence" value="ECO:0007669"/>
    <property type="project" value="UniProtKB-UniRule"/>
</dbReference>
<feature type="binding site" evidence="12">
    <location>
        <position position="288"/>
    </location>
    <ligand>
        <name>K(+)</name>
        <dbReference type="ChEBI" id="CHEBI:29103"/>
    </ligand>
</feature>
<dbReference type="PRINTS" id="PR00990">
    <property type="entry name" value="RIBOKINASE"/>
</dbReference>
<evidence type="ECO:0000256" key="5">
    <source>
        <dbReference type="ARBA" id="ARBA00022723"/>
    </source>
</evidence>
<comment type="similarity">
    <text evidence="1">Belongs to the carbohydrate kinase pfkB family.</text>
</comment>
<dbReference type="GO" id="GO:0046872">
    <property type="term" value="F:metal ion binding"/>
    <property type="evidence" value="ECO:0007669"/>
    <property type="project" value="UniProtKB-KW"/>
</dbReference>
<comment type="catalytic activity">
    <reaction evidence="12">
        <text>D-ribose + ATP = D-ribose 5-phosphate + ADP + H(+)</text>
        <dbReference type="Rhea" id="RHEA:13697"/>
        <dbReference type="ChEBI" id="CHEBI:15378"/>
        <dbReference type="ChEBI" id="CHEBI:30616"/>
        <dbReference type="ChEBI" id="CHEBI:47013"/>
        <dbReference type="ChEBI" id="CHEBI:78346"/>
        <dbReference type="ChEBI" id="CHEBI:456216"/>
        <dbReference type="EC" id="2.7.1.15"/>
    </reaction>
</comment>
<dbReference type="InterPro" id="IPR002139">
    <property type="entry name" value="Ribo/fructo_kinase"/>
</dbReference>
<comment type="similarity">
    <text evidence="12">Belongs to the carbohydrate kinase PfkB family. Ribokinase subfamily.</text>
</comment>
<evidence type="ECO:0000256" key="8">
    <source>
        <dbReference type="ARBA" id="ARBA00022840"/>
    </source>
</evidence>
<comment type="pathway">
    <text evidence="12">Carbohydrate metabolism; D-ribose degradation; D-ribose 5-phosphate from beta-D-ribopyranose: step 2/2.</text>
</comment>
<dbReference type="GO" id="GO:0005524">
    <property type="term" value="F:ATP binding"/>
    <property type="evidence" value="ECO:0007669"/>
    <property type="project" value="UniProtKB-UniRule"/>
</dbReference>
<dbReference type="InterPro" id="IPR011611">
    <property type="entry name" value="PfkB_dom"/>
</dbReference>
<protein>
    <recommendedName>
        <fullName evidence="3 12">Ribokinase</fullName>
        <shortName evidence="12">RK</shortName>
        <ecNumber evidence="2 12">2.7.1.15</ecNumber>
    </recommendedName>
</protein>
<feature type="domain" description="Carbohydrate kinase PfkB" evidence="13">
    <location>
        <begin position="9"/>
        <end position="300"/>
    </location>
</feature>
<comment type="function">
    <text evidence="12">Catalyzes the phosphorylation of ribose at O-5 in a reaction requiring ATP and magnesium. The resulting D-ribose-5-phosphate can then be used either for sythesis of nucleotides, histidine, and tryptophan, or as a component of the pentose phosphate pathway.</text>
</comment>
<comment type="caution">
    <text evidence="12">Lacks conserved residue(s) required for the propagation of feature annotation.</text>
</comment>
<comment type="activity regulation">
    <text evidence="12">Activated by a monovalent cation that binds near, but not in, the active site. The most likely occupant of the site in vivo is potassium. Ion binding induces a conformational change that may alter substrate affinity.</text>
</comment>
<keyword evidence="6 12" id="KW-0547">Nucleotide-binding</keyword>
<evidence type="ECO:0000256" key="12">
    <source>
        <dbReference type="HAMAP-Rule" id="MF_01987"/>
    </source>
</evidence>
<evidence type="ECO:0000256" key="7">
    <source>
        <dbReference type="ARBA" id="ARBA00022777"/>
    </source>
</evidence>
<dbReference type="GO" id="GO:0004747">
    <property type="term" value="F:ribokinase activity"/>
    <property type="evidence" value="ECO:0007669"/>
    <property type="project" value="UniProtKB-UniRule"/>
</dbReference>
<dbReference type="InterPro" id="IPR029056">
    <property type="entry name" value="Ribokinase-like"/>
</dbReference>
<dbReference type="PANTHER" id="PTHR10584:SF166">
    <property type="entry name" value="RIBOKINASE"/>
    <property type="match status" value="1"/>
</dbReference>
<dbReference type="HAMAP" id="MF_01987">
    <property type="entry name" value="Ribokinase"/>
    <property type="match status" value="1"/>
</dbReference>
<feature type="binding site" evidence="12">
    <location>
        <position position="293"/>
    </location>
    <ligand>
        <name>K(+)</name>
        <dbReference type="ChEBI" id="CHEBI:29103"/>
    </ligand>
</feature>
<dbReference type="GO" id="GO:0005737">
    <property type="term" value="C:cytoplasm"/>
    <property type="evidence" value="ECO:0007669"/>
    <property type="project" value="UniProtKB-SubCell"/>
</dbReference>
<dbReference type="PROSITE" id="PS00584">
    <property type="entry name" value="PFKB_KINASES_2"/>
    <property type="match status" value="1"/>
</dbReference>
<dbReference type="PANTHER" id="PTHR10584">
    <property type="entry name" value="SUGAR KINASE"/>
    <property type="match status" value="1"/>
</dbReference>
<proteinExistence type="inferred from homology"/>
<organism evidence="14 15">
    <name type="scientific">Methylobacterium nodulans (strain LMG 21967 / CNCM I-2342 / ORS 2060)</name>
    <dbReference type="NCBI Taxonomy" id="460265"/>
    <lineage>
        <taxon>Bacteria</taxon>
        <taxon>Pseudomonadati</taxon>
        <taxon>Pseudomonadota</taxon>
        <taxon>Alphaproteobacteria</taxon>
        <taxon>Hyphomicrobiales</taxon>
        <taxon>Methylobacteriaceae</taxon>
        <taxon>Methylobacterium</taxon>
    </lineage>
</organism>
<keyword evidence="8 12" id="KW-0067">ATP-binding</keyword>
<evidence type="ECO:0000259" key="13">
    <source>
        <dbReference type="Pfam" id="PF00294"/>
    </source>
</evidence>
<comment type="subunit">
    <text evidence="12">Homodimer.</text>
</comment>
<dbReference type="CDD" id="cd01174">
    <property type="entry name" value="ribokinase"/>
    <property type="match status" value="1"/>
</dbReference>
<keyword evidence="7 12" id="KW-0418">Kinase</keyword>
<evidence type="ECO:0000256" key="9">
    <source>
        <dbReference type="ARBA" id="ARBA00022842"/>
    </source>
</evidence>
<dbReference type="EC" id="2.7.1.15" evidence="2 12"/>
<dbReference type="KEGG" id="mno:Mnod_6055"/>
<dbReference type="Pfam" id="PF00294">
    <property type="entry name" value="PfkB"/>
    <property type="match status" value="1"/>
</dbReference>
<evidence type="ECO:0000256" key="4">
    <source>
        <dbReference type="ARBA" id="ARBA00022679"/>
    </source>
</evidence>
<evidence type="ECO:0000256" key="11">
    <source>
        <dbReference type="ARBA" id="ARBA00023277"/>
    </source>
</evidence>
<dbReference type="EMBL" id="CP001349">
    <property type="protein sequence ID" value="ACL60880.1"/>
    <property type="molecule type" value="Genomic_DNA"/>
</dbReference>
<feature type="binding site" evidence="12">
    <location>
        <position position="252"/>
    </location>
    <ligand>
        <name>K(+)</name>
        <dbReference type="ChEBI" id="CHEBI:29103"/>
    </ligand>
</feature>
<accession>B8IU22</accession>
<feature type="binding site" evidence="12">
    <location>
        <position position="145"/>
    </location>
    <ligand>
        <name>substrate</name>
    </ligand>
</feature>
<evidence type="ECO:0000256" key="2">
    <source>
        <dbReference type="ARBA" id="ARBA00012035"/>
    </source>
</evidence>
<evidence type="ECO:0000256" key="10">
    <source>
        <dbReference type="ARBA" id="ARBA00022958"/>
    </source>
</evidence>
<feature type="binding site" evidence="12">
    <location>
        <begin position="257"/>
        <end position="258"/>
    </location>
    <ligand>
        <name>ATP</name>
        <dbReference type="ChEBI" id="CHEBI:30616"/>
    </ligand>
</feature>